<dbReference type="InterPro" id="IPR003761">
    <property type="entry name" value="Exonuc_VII_S"/>
</dbReference>
<evidence type="ECO:0000313" key="7">
    <source>
        <dbReference type="EMBL" id="PTQ57145.1"/>
    </source>
</evidence>
<evidence type="ECO:0000256" key="1">
    <source>
        <dbReference type="ARBA" id="ARBA00009998"/>
    </source>
</evidence>
<comment type="subcellular location">
    <subcellularLocation>
        <location evidence="6">Cytoplasm</location>
    </subcellularLocation>
</comment>
<dbReference type="Gene3D" id="1.10.287.1040">
    <property type="entry name" value="Exonuclease VII, small subunit"/>
    <property type="match status" value="1"/>
</dbReference>
<dbReference type="GO" id="GO:0005829">
    <property type="term" value="C:cytosol"/>
    <property type="evidence" value="ECO:0007669"/>
    <property type="project" value="TreeGrafter"/>
</dbReference>
<protein>
    <recommendedName>
        <fullName evidence="6">Exodeoxyribonuclease 7 small subunit</fullName>
        <ecNumber evidence="6">3.1.11.6</ecNumber>
    </recommendedName>
    <alternativeName>
        <fullName evidence="6">Exodeoxyribonuclease VII small subunit</fullName>
        <shortName evidence="6">Exonuclease VII small subunit</shortName>
    </alternativeName>
</protein>
<dbReference type="GO" id="GO:0009318">
    <property type="term" value="C:exodeoxyribonuclease VII complex"/>
    <property type="evidence" value="ECO:0007669"/>
    <property type="project" value="UniProtKB-UniRule"/>
</dbReference>
<comment type="caution">
    <text evidence="7">The sequence shown here is derived from an EMBL/GenBank/DDBJ whole genome shotgun (WGS) entry which is preliminary data.</text>
</comment>
<dbReference type="Pfam" id="PF02609">
    <property type="entry name" value="Exonuc_VII_S"/>
    <property type="match status" value="1"/>
</dbReference>
<dbReference type="SUPFAM" id="SSF116842">
    <property type="entry name" value="XseB-like"/>
    <property type="match status" value="1"/>
</dbReference>
<comment type="catalytic activity">
    <reaction evidence="6">
        <text>Exonucleolytic cleavage in either 5'- to 3'- or 3'- to 5'-direction to yield nucleoside 5'-phosphates.</text>
        <dbReference type="EC" id="3.1.11.6"/>
    </reaction>
</comment>
<evidence type="ECO:0000256" key="4">
    <source>
        <dbReference type="ARBA" id="ARBA00022801"/>
    </source>
</evidence>
<dbReference type="EMBL" id="PEBX01000012">
    <property type="protein sequence ID" value="PTQ57145.1"/>
    <property type="molecule type" value="Genomic_DNA"/>
</dbReference>
<keyword evidence="5 6" id="KW-0269">Exonuclease</keyword>
<evidence type="ECO:0000256" key="5">
    <source>
        <dbReference type="ARBA" id="ARBA00022839"/>
    </source>
</evidence>
<comment type="similarity">
    <text evidence="1 6">Belongs to the XseB family.</text>
</comment>
<dbReference type="GO" id="GO:0008855">
    <property type="term" value="F:exodeoxyribonuclease VII activity"/>
    <property type="evidence" value="ECO:0007669"/>
    <property type="project" value="UniProtKB-UniRule"/>
</dbReference>
<evidence type="ECO:0000313" key="8">
    <source>
        <dbReference type="Proteomes" id="UP000244338"/>
    </source>
</evidence>
<reference evidence="8" key="1">
    <citation type="journal article" date="2018" name="Sci. Rep.">
        <title>Lignite coal burning seam in the remote Altai Mountains harbors a hydrogen-driven thermophilic microbial community.</title>
        <authorList>
            <person name="Kadnikov V.V."/>
            <person name="Mardanov A.V."/>
            <person name="Ivasenko D.A."/>
            <person name="Antsiferov D.V."/>
            <person name="Beletsky A.V."/>
            <person name="Karnachuk O.V."/>
            <person name="Ravin N.V."/>
        </authorList>
    </citation>
    <scope>NUCLEOTIDE SEQUENCE [LARGE SCALE GENOMIC DNA]</scope>
</reference>
<dbReference type="PANTHER" id="PTHR34137">
    <property type="entry name" value="EXODEOXYRIBONUCLEASE 7 SMALL SUBUNIT"/>
    <property type="match status" value="1"/>
</dbReference>
<evidence type="ECO:0000256" key="2">
    <source>
        <dbReference type="ARBA" id="ARBA00022490"/>
    </source>
</evidence>
<comment type="subunit">
    <text evidence="6">Heterooligomer composed of large and small subunits.</text>
</comment>
<name>A0A2R6Y3D5_9BACL</name>
<keyword evidence="3 6" id="KW-0540">Nuclease</keyword>
<keyword evidence="4 6" id="KW-0378">Hydrolase</keyword>
<dbReference type="EC" id="3.1.11.6" evidence="6"/>
<organism evidence="7 8">
    <name type="scientific">Candidatus Carbonibacillus altaicus</name>
    <dbReference type="NCBI Taxonomy" id="2163959"/>
    <lineage>
        <taxon>Bacteria</taxon>
        <taxon>Bacillati</taxon>
        <taxon>Bacillota</taxon>
        <taxon>Bacilli</taxon>
        <taxon>Bacillales</taxon>
        <taxon>Candidatus Carbonibacillus</taxon>
    </lineage>
</organism>
<dbReference type="NCBIfam" id="TIGR01280">
    <property type="entry name" value="xseB"/>
    <property type="match status" value="1"/>
</dbReference>
<dbReference type="GO" id="GO:0006308">
    <property type="term" value="P:DNA catabolic process"/>
    <property type="evidence" value="ECO:0007669"/>
    <property type="project" value="UniProtKB-UniRule"/>
</dbReference>
<dbReference type="Proteomes" id="UP000244338">
    <property type="component" value="Unassembled WGS sequence"/>
</dbReference>
<accession>A0A2R6Y3D5</accession>
<evidence type="ECO:0000256" key="3">
    <source>
        <dbReference type="ARBA" id="ARBA00022722"/>
    </source>
</evidence>
<sequence>MRDLKTLKEQVKELSFERAMERLEAVVEQLEKGSVPLEEAIDLYQEGMLLAKHCETKLSQVEQKVRLLDEETLGAFTHGGHEETVDVDPFDIADEDLPF</sequence>
<proteinExistence type="inferred from homology"/>
<dbReference type="PANTHER" id="PTHR34137:SF1">
    <property type="entry name" value="EXODEOXYRIBONUCLEASE 7 SMALL SUBUNIT"/>
    <property type="match status" value="1"/>
</dbReference>
<keyword evidence="2 6" id="KW-0963">Cytoplasm</keyword>
<dbReference type="AlphaFoldDB" id="A0A2R6Y3D5"/>
<comment type="function">
    <text evidence="6">Bidirectionally degrades single-stranded DNA into large acid-insoluble oligonucleotides, which are then degraded further into small acid-soluble oligonucleotides.</text>
</comment>
<gene>
    <name evidence="6" type="primary">xseB</name>
    <name evidence="7" type="ORF">BSOLF_2177</name>
</gene>
<dbReference type="HAMAP" id="MF_00337">
    <property type="entry name" value="Exonuc_7_S"/>
    <property type="match status" value="1"/>
</dbReference>
<evidence type="ECO:0000256" key="6">
    <source>
        <dbReference type="HAMAP-Rule" id="MF_00337"/>
    </source>
</evidence>
<dbReference type="InterPro" id="IPR037004">
    <property type="entry name" value="Exonuc_VII_ssu_sf"/>
</dbReference>